<dbReference type="Proteomes" id="UP000249915">
    <property type="component" value="Unassembled WGS sequence"/>
</dbReference>
<name>A0A2V4AKP6_9PSEU</name>
<keyword evidence="2" id="KW-1185">Reference proteome</keyword>
<dbReference type="AlphaFoldDB" id="A0A2V4AKP6"/>
<dbReference type="RefSeq" id="WP_112284024.1">
    <property type="nucleotide sequence ID" value="NZ_MASW01000006.1"/>
</dbReference>
<sequence length="123" mass="13410">MRVEVTTQGVAKLAADLEDVPDEKGPELRRVVARGALNVKEELRDNARSSGTYKHFHRSISYDMVGDLEAEIGPDKGRVQGALGNLLYFGRRDTAPVLNLTAPLHNEAPRFEQALADAAGDVL</sequence>
<reference evidence="1 2" key="1">
    <citation type="submission" date="2016-07" db="EMBL/GenBank/DDBJ databases">
        <title>Draft genome sequence of Prauserella muralis DSM 45305, isolated from a mould-covered wall in an indoor environment.</title>
        <authorList>
            <person name="Ruckert C."/>
            <person name="Albersmeier A."/>
            <person name="Jiang C.-L."/>
            <person name="Jiang Y."/>
            <person name="Kalinowski J."/>
            <person name="Schneider O."/>
            <person name="Winkler A."/>
            <person name="Zotchev S.B."/>
        </authorList>
    </citation>
    <scope>NUCLEOTIDE SEQUENCE [LARGE SCALE GENOMIC DNA]</scope>
    <source>
        <strain evidence="1 2">DSM 45305</strain>
    </source>
</reference>
<comment type="caution">
    <text evidence="1">The sequence shown here is derived from an EMBL/GenBank/DDBJ whole genome shotgun (WGS) entry which is preliminary data.</text>
</comment>
<accession>A0A2V4AKP6</accession>
<dbReference type="EMBL" id="MASW01000006">
    <property type="protein sequence ID" value="PXY20881.1"/>
    <property type="molecule type" value="Genomic_DNA"/>
</dbReference>
<proteinExistence type="predicted"/>
<evidence type="ECO:0000313" key="1">
    <source>
        <dbReference type="EMBL" id="PXY20881.1"/>
    </source>
</evidence>
<gene>
    <name evidence="1" type="ORF">BAY60_25595</name>
</gene>
<evidence type="ECO:0000313" key="2">
    <source>
        <dbReference type="Proteomes" id="UP000249915"/>
    </source>
</evidence>
<organism evidence="1 2">
    <name type="scientific">Prauserella muralis</name>
    <dbReference type="NCBI Taxonomy" id="588067"/>
    <lineage>
        <taxon>Bacteria</taxon>
        <taxon>Bacillati</taxon>
        <taxon>Actinomycetota</taxon>
        <taxon>Actinomycetes</taxon>
        <taxon>Pseudonocardiales</taxon>
        <taxon>Pseudonocardiaceae</taxon>
        <taxon>Prauserella</taxon>
    </lineage>
</organism>
<dbReference type="OrthoDB" id="3233584at2"/>
<protein>
    <submittedName>
        <fullName evidence="1">Uncharacterized protein</fullName>
    </submittedName>
</protein>